<feature type="compositionally biased region" description="Polar residues" evidence="1">
    <location>
        <begin position="124"/>
        <end position="145"/>
    </location>
</feature>
<dbReference type="AlphaFoldDB" id="K1RF50"/>
<gene>
    <name evidence="2" type="ORF">CGI_10018270</name>
</gene>
<sequence>MSRRNWTDPETVQLTELVFEQREYLRPILRGNMINRIWEGIEEQLKEFGNVRSVSQLKTKWASICNACRNDVTRLDAANLPQEVKDKMRLILEEEASLGQSVDDSDRADENQSSSDENGDPPAQDNTPASPSIAGGSNSSNPDEQNQTERQHNLDSEEQNQDGIENLTGKLENLDCK</sequence>
<evidence type="ECO:0000256" key="1">
    <source>
        <dbReference type="SAM" id="MobiDB-lite"/>
    </source>
</evidence>
<name>K1RF50_MAGGI</name>
<evidence type="ECO:0000313" key="2">
    <source>
        <dbReference type="EMBL" id="EKC42359.1"/>
    </source>
</evidence>
<reference evidence="2" key="1">
    <citation type="journal article" date="2012" name="Nature">
        <title>The oyster genome reveals stress adaptation and complexity of shell formation.</title>
        <authorList>
            <person name="Zhang G."/>
            <person name="Fang X."/>
            <person name="Guo X."/>
            <person name="Li L."/>
            <person name="Luo R."/>
            <person name="Xu F."/>
            <person name="Yang P."/>
            <person name="Zhang L."/>
            <person name="Wang X."/>
            <person name="Qi H."/>
            <person name="Xiong Z."/>
            <person name="Que H."/>
            <person name="Xie Y."/>
            <person name="Holland P.W."/>
            <person name="Paps J."/>
            <person name="Zhu Y."/>
            <person name="Wu F."/>
            <person name="Chen Y."/>
            <person name="Wang J."/>
            <person name="Peng C."/>
            <person name="Meng J."/>
            <person name="Yang L."/>
            <person name="Liu J."/>
            <person name="Wen B."/>
            <person name="Zhang N."/>
            <person name="Huang Z."/>
            <person name="Zhu Q."/>
            <person name="Feng Y."/>
            <person name="Mount A."/>
            <person name="Hedgecock D."/>
            <person name="Xu Z."/>
            <person name="Liu Y."/>
            <person name="Domazet-Loso T."/>
            <person name="Du Y."/>
            <person name="Sun X."/>
            <person name="Zhang S."/>
            <person name="Liu B."/>
            <person name="Cheng P."/>
            <person name="Jiang X."/>
            <person name="Li J."/>
            <person name="Fan D."/>
            <person name="Wang W."/>
            <person name="Fu W."/>
            <person name="Wang T."/>
            <person name="Wang B."/>
            <person name="Zhang J."/>
            <person name="Peng Z."/>
            <person name="Li Y."/>
            <person name="Li N."/>
            <person name="Wang J."/>
            <person name="Chen M."/>
            <person name="He Y."/>
            <person name="Tan F."/>
            <person name="Song X."/>
            <person name="Zheng Q."/>
            <person name="Huang R."/>
            <person name="Yang H."/>
            <person name="Du X."/>
            <person name="Chen L."/>
            <person name="Yang M."/>
            <person name="Gaffney P.M."/>
            <person name="Wang S."/>
            <person name="Luo L."/>
            <person name="She Z."/>
            <person name="Ming Y."/>
            <person name="Huang W."/>
            <person name="Zhang S."/>
            <person name="Huang B."/>
            <person name="Zhang Y."/>
            <person name="Qu T."/>
            <person name="Ni P."/>
            <person name="Miao G."/>
            <person name="Wang J."/>
            <person name="Wang Q."/>
            <person name="Steinberg C.E."/>
            <person name="Wang H."/>
            <person name="Li N."/>
            <person name="Qian L."/>
            <person name="Zhang G."/>
            <person name="Li Y."/>
            <person name="Yang H."/>
            <person name="Liu X."/>
            <person name="Wang J."/>
            <person name="Yin Y."/>
            <person name="Wang J."/>
        </authorList>
    </citation>
    <scope>NUCLEOTIDE SEQUENCE [LARGE SCALE GENOMIC DNA]</scope>
    <source>
        <strain evidence="2">05x7-T-G4-1.051#20</strain>
    </source>
</reference>
<dbReference type="Pfam" id="PF13837">
    <property type="entry name" value="Myb_DNA-bind_4"/>
    <property type="match status" value="1"/>
</dbReference>
<dbReference type="HOGENOM" id="CLU_1519337_0_0_1"/>
<accession>K1RF50</accession>
<dbReference type="PROSITE" id="PS50090">
    <property type="entry name" value="MYB_LIKE"/>
    <property type="match status" value="1"/>
</dbReference>
<dbReference type="EMBL" id="JH818432">
    <property type="protein sequence ID" value="EKC42359.1"/>
    <property type="molecule type" value="Genomic_DNA"/>
</dbReference>
<dbReference type="InterPro" id="IPR001005">
    <property type="entry name" value="SANT/Myb"/>
</dbReference>
<organism evidence="2">
    <name type="scientific">Magallana gigas</name>
    <name type="common">Pacific oyster</name>
    <name type="synonym">Crassostrea gigas</name>
    <dbReference type="NCBI Taxonomy" id="29159"/>
    <lineage>
        <taxon>Eukaryota</taxon>
        <taxon>Metazoa</taxon>
        <taxon>Spiralia</taxon>
        <taxon>Lophotrochozoa</taxon>
        <taxon>Mollusca</taxon>
        <taxon>Bivalvia</taxon>
        <taxon>Autobranchia</taxon>
        <taxon>Pteriomorphia</taxon>
        <taxon>Ostreida</taxon>
        <taxon>Ostreoidea</taxon>
        <taxon>Ostreidae</taxon>
        <taxon>Magallana</taxon>
    </lineage>
</organism>
<dbReference type="Gene3D" id="1.10.10.60">
    <property type="entry name" value="Homeodomain-like"/>
    <property type="match status" value="1"/>
</dbReference>
<dbReference type="InterPro" id="IPR044822">
    <property type="entry name" value="Myb_DNA-bind_4"/>
</dbReference>
<feature type="region of interest" description="Disordered" evidence="1">
    <location>
        <begin position="91"/>
        <end position="177"/>
    </location>
</feature>
<protein>
    <submittedName>
        <fullName evidence="2">Uncharacterized protein</fullName>
    </submittedName>
</protein>
<proteinExistence type="predicted"/>
<dbReference type="InParanoid" id="K1RF50"/>